<feature type="region of interest" description="Disordered" evidence="2">
    <location>
        <begin position="55"/>
        <end position="76"/>
    </location>
</feature>
<feature type="compositionally biased region" description="Polar residues" evidence="2">
    <location>
        <begin position="189"/>
        <end position="205"/>
    </location>
</feature>
<accession>A0A1X2IAW0</accession>
<organism evidence="3 4">
    <name type="scientific">Absidia repens</name>
    <dbReference type="NCBI Taxonomy" id="90262"/>
    <lineage>
        <taxon>Eukaryota</taxon>
        <taxon>Fungi</taxon>
        <taxon>Fungi incertae sedis</taxon>
        <taxon>Mucoromycota</taxon>
        <taxon>Mucoromycotina</taxon>
        <taxon>Mucoromycetes</taxon>
        <taxon>Mucorales</taxon>
        <taxon>Cunninghamellaceae</taxon>
        <taxon>Absidia</taxon>
    </lineage>
</organism>
<dbReference type="STRING" id="90262.A0A1X2IAW0"/>
<feature type="region of interest" description="Disordered" evidence="2">
    <location>
        <begin position="179"/>
        <end position="212"/>
    </location>
</feature>
<dbReference type="Proteomes" id="UP000193560">
    <property type="component" value="Unassembled WGS sequence"/>
</dbReference>
<evidence type="ECO:0008006" key="5">
    <source>
        <dbReference type="Google" id="ProtNLM"/>
    </source>
</evidence>
<protein>
    <recommendedName>
        <fullName evidence="5">RING-type domain-containing protein</fullName>
    </recommendedName>
</protein>
<proteinExistence type="inferred from homology"/>
<dbReference type="EMBL" id="MCGE01000017">
    <property type="protein sequence ID" value="ORZ13074.1"/>
    <property type="molecule type" value="Genomic_DNA"/>
</dbReference>
<comment type="caution">
    <text evidence="3">The sequence shown here is derived from an EMBL/GenBank/DDBJ whole genome shotgun (WGS) entry which is preliminary data.</text>
</comment>
<reference evidence="3 4" key="1">
    <citation type="submission" date="2016-07" db="EMBL/GenBank/DDBJ databases">
        <title>Pervasive Adenine N6-methylation of Active Genes in Fungi.</title>
        <authorList>
            <consortium name="DOE Joint Genome Institute"/>
            <person name="Mondo S.J."/>
            <person name="Dannebaum R.O."/>
            <person name="Kuo R.C."/>
            <person name="Labutti K."/>
            <person name="Haridas S."/>
            <person name="Kuo A."/>
            <person name="Salamov A."/>
            <person name="Ahrendt S.R."/>
            <person name="Lipzen A."/>
            <person name="Sullivan W."/>
            <person name="Andreopoulos W.B."/>
            <person name="Clum A."/>
            <person name="Lindquist E."/>
            <person name="Daum C."/>
            <person name="Ramamoorthy G.K."/>
            <person name="Gryganskyi A."/>
            <person name="Culley D."/>
            <person name="Magnuson J.K."/>
            <person name="James T.Y."/>
            <person name="O'Malley M.A."/>
            <person name="Stajich J.E."/>
            <person name="Spatafora J.W."/>
            <person name="Visel A."/>
            <person name="Grigoriev I.V."/>
        </authorList>
    </citation>
    <scope>NUCLEOTIDE SEQUENCE [LARGE SCALE GENOMIC DNA]</scope>
    <source>
        <strain evidence="3 4">NRRL 1336</strain>
    </source>
</reference>
<dbReference type="OrthoDB" id="21471at2759"/>
<evidence type="ECO:0000313" key="3">
    <source>
        <dbReference type="EMBL" id="ORZ13074.1"/>
    </source>
</evidence>
<sequence length="331" mass="36960">MGSTTSKEDKMVDDGYSNTNGLYSNVVQDYDKKVVRKLITSRKLAPFYKGLDQIDTPSEKTPVNEPSSSAPTTKQNTNNKSLLYANAVECPICFWYYPSNINFSKCCDQPLCTECFVQMKRTDPHLPACCPFCVQPNFGIIYHLPSSVTNAQRYSAIFSPTPSCHHVFMKNVISRSVPCHETSPPPNANAKTLSSSPLTLQQTNSHTRRSLAKQKPSMIVLIDHIRPGFDDQAFPITSTAMANMDSSLPLRRYYATDTTMQSPSFDDWMFMEAIRRSVQDQQNQQNQQQQHMSDSSSLLPNTNNSEALARSSLDQRTPGTTMAPNDSSIPG</sequence>
<dbReference type="PANTHER" id="PTHR31315:SF1">
    <property type="entry name" value="PROTEIN SIP5"/>
    <property type="match status" value="1"/>
</dbReference>
<keyword evidence="4" id="KW-1185">Reference proteome</keyword>
<dbReference type="GO" id="GO:0005737">
    <property type="term" value="C:cytoplasm"/>
    <property type="evidence" value="ECO:0007669"/>
    <property type="project" value="TreeGrafter"/>
</dbReference>
<evidence type="ECO:0000256" key="1">
    <source>
        <dbReference type="ARBA" id="ARBA00010402"/>
    </source>
</evidence>
<feature type="compositionally biased region" description="Polar residues" evidence="2">
    <location>
        <begin position="291"/>
        <end position="331"/>
    </location>
</feature>
<feature type="region of interest" description="Disordered" evidence="2">
    <location>
        <begin position="278"/>
        <end position="331"/>
    </location>
</feature>
<comment type="similarity">
    <text evidence="1">Belongs to the SIP5 family.</text>
</comment>
<dbReference type="AlphaFoldDB" id="A0A1X2IAW0"/>
<evidence type="ECO:0000313" key="4">
    <source>
        <dbReference type="Proteomes" id="UP000193560"/>
    </source>
</evidence>
<gene>
    <name evidence="3" type="ORF">BCR42DRAFT_419117</name>
</gene>
<evidence type="ECO:0000256" key="2">
    <source>
        <dbReference type="SAM" id="MobiDB-lite"/>
    </source>
</evidence>
<dbReference type="PANTHER" id="PTHR31315">
    <property type="entry name" value="PROTEIN SIP5"/>
    <property type="match status" value="1"/>
</dbReference>
<dbReference type="InterPro" id="IPR039301">
    <property type="entry name" value="Sip5/DA2"/>
</dbReference>
<name>A0A1X2IAW0_9FUNG</name>
<feature type="compositionally biased region" description="Low complexity" evidence="2">
    <location>
        <begin position="279"/>
        <end position="290"/>
    </location>
</feature>